<protein>
    <submittedName>
        <fullName evidence="2">Transcriptional regulator</fullName>
    </submittedName>
</protein>
<keyword evidence="1" id="KW-0472">Membrane</keyword>
<dbReference type="PATRIC" id="fig|1441095.3.peg.3985"/>
<dbReference type="Proteomes" id="UP000067625">
    <property type="component" value="Chromosome"/>
</dbReference>
<dbReference type="RefSeq" id="WP_053605075.1">
    <property type="nucleotide sequence ID" value="NZ_CP012600.1"/>
</dbReference>
<proteinExistence type="predicted"/>
<dbReference type="EMBL" id="CP012600">
    <property type="protein sequence ID" value="ALC83235.1"/>
    <property type="molecule type" value="Genomic_DNA"/>
</dbReference>
<dbReference type="NCBIfam" id="TIGR02862">
    <property type="entry name" value="spore_BofA"/>
    <property type="match status" value="1"/>
</dbReference>
<reference evidence="2 3" key="2">
    <citation type="journal article" date="2016" name="Int. J. Syst. Evol. Microbiol.">
        <title>Bacillus gobiensis sp. nov., isolated from a soil sample.</title>
        <authorList>
            <person name="Liu B."/>
            <person name="Liu G.H."/>
            <person name="Cetin S."/>
            <person name="Schumann P."/>
            <person name="Pan Z.Z."/>
            <person name="Chen Q.Q."/>
        </authorList>
    </citation>
    <scope>NUCLEOTIDE SEQUENCE [LARGE SCALE GENOMIC DNA]</scope>
    <source>
        <strain evidence="2 3">FJAT-4402</strain>
    </source>
</reference>
<evidence type="ECO:0000256" key="1">
    <source>
        <dbReference type="SAM" id="Phobius"/>
    </source>
</evidence>
<dbReference type="InterPro" id="IPR010001">
    <property type="entry name" value="BofA"/>
</dbReference>
<organism evidence="2 3">
    <name type="scientific">Bacillus gobiensis</name>
    <dbReference type="NCBI Taxonomy" id="1441095"/>
    <lineage>
        <taxon>Bacteria</taxon>
        <taxon>Bacillati</taxon>
        <taxon>Bacillota</taxon>
        <taxon>Bacilli</taxon>
        <taxon>Bacillales</taxon>
        <taxon>Bacillaceae</taxon>
        <taxon>Bacillus</taxon>
    </lineage>
</organism>
<keyword evidence="1" id="KW-0812">Transmembrane</keyword>
<accession>A0A0M4FT94</accession>
<dbReference type="Pfam" id="PF07441">
    <property type="entry name" value="BofA"/>
    <property type="match status" value="1"/>
</dbReference>
<sequence length="88" mass="9062">MEAFLIIGSIIGLIVLLLSSKGSFQPLKFIGVISIKLAVGALLLFCVNMLGSSIGIHVPINFVTTGISGLLGIPGIAALVIVEQFILG</sequence>
<evidence type="ECO:0000313" key="3">
    <source>
        <dbReference type="Proteomes" id="UP000067625"/>
    </source>
</evidence>
<dbReference type="OrthoDB" id="2692225at2"/>
<keyword evidence="1" id="KW-1133">Transmembrane helix</keyword>
<reference evidence="3" key="1">
    <citation type="submission" date="2015-08" db="EMBL/GenBank/DDBJ databases">
        <title>Genome sequencing project for genomic taxonomy and phylogenomics of Bacillus-like bacteria.</title>
        <authorList>
            <person name="Liu B."/>
            <person name="Wang J."/>
            <person name="Zhu Y."/>
            <person name="Liu G."/>
            <person name="Chen Q."/>
            <person name="Chen Z."/>
            <person name="Lan J."/>
            <person name="Che J."/>
            <person name="Ge C."/>
            <person name="Shi H."/>
            <person name="Pan Z."/>
            <person name="Liu X."/>
        </authorList>
    </citation>
    <scope>NUCLEOTIDE SEQUENCE [LARGE SCALE GENOMIC DNA]</scope>
    <source>
        <strain evidence="3">FJAT-4402</strain>
    </source>
</reference>
<evidence type="ECO:0000313" key="2">
    <source>
        <dbReference type="EMBL" id="ALC83235.1"/>
    </source>
</evidence>
<dbReference type="STRING" id="1441095.AM592_17990"/>
<feature type="transmembrane region" description="Helical" evidence="1">
    <location>
        <begin position="29"/>
        <end position="50"/>
    </location>
</feature>
<feature type="transmembrane region" description="Helical" evidence="1">
    <location>
        <begin position="62"/>
        <end position="82"/>
    </location>
</feature>
<keyword evidence="3" id="KW-1185">Reference proteome</keyword>
<dbReference type="AlphaFoldDB" id="A0A0M4FT94"/>
<name>A0A0M4FT94_9BACI</name>
<gene>
    <name evidence="2" type="ORF">AM592_17990</name>
</gene>